<dbReference type="InterPro" id="IPR007960">
    <property type="entry name" value="TAS2R"/>
</dbReference>
<protein>
    <recommendedName>
        <fullName evidence="12">Taste receptor type 2</fullName>
    </recommendedName>
</protein>
<keyword evidence="10 12" id="KW-0807">Transducer</keyword>
<feature type="transmembrane region" description="Helical" evidence="13">
    <location>
        <begin position="262"/>
        <end position="283"/>
    </location>
</feature>
<evidence type="ECO:0000256" key="3">
    <source>
        <dbReference type="ARBA" id="ARBA00022480"/>
    </source>
</evidence>
<keyword evidence="3 12" id="KW-0919">Taste</keyword>
<keyword evidence="6 13" id="KW-1133">Transmembrane helix</keyword>
<comment type="subcellular location">
    <subcellularLocation>
        <location evidence="1 12">Membrane</location>
        <topology evidence="1 12">Multi-pass membrane protein</topology>
    </subcellularLocation>
</comment>
<dbReference type="Proteomes" id="UP001181693">
    <property type="component" value="Unassembled WGS sequence"/>
</dbReference>
<dbReference type="GO" id="GO:0033038">
    <property type="term" value="F:bitter taste receptor activity"/>
    <property type="evidence" value="ECO:0007669"/>
    <property type="project" value="InterPro"/>
</dbReference>
<gene>
    <name evidence="14" type="ORF">GDO54_009889</name>
</gene>
<keyword evidence="7 12" id="KW-0297">G-protein coupled receptor</keyword>
<evidence type="ECO:0000256" key="10">
    <source>
        <dbReference type="ARBA" id="ARBA00023224"/>
    </source>
</evidence>
<evidence type="ECO:0000256" key="1">
    <source>
        <dbReference type="ARBA" id="ARBA00004141"/>
    </source>
</evidence>
<feature type="transmembrane region" description="Helical" evidence="13">
    <location>
        <begin position="139"/>
        <end position="159"/>
    </location>
</feature>
<feature type="transmembrane region" description="Helical" evidence="13">
    <location>
        <begin position="17"/>
        <end position="44"/>
    </location>
</feature>
<sequence length="299" mass="34297">MANSIKEVSYGIILQEYLILFVLGVVTVLAGLLVQLFIVAVNVIDWLKRRSITGGDQIITSIGISRIFYHTAVLLALFSSFYSTKIPEIVFLLIDLTKNGSAIASLWLSTLLFIFFYFKISTFHNVFFLRLKAIISQRVTYLIIGSVLLSFGCTAVYHYTLPKSLFRNSTQDAISYYRQLRATSHIVSLLFVFPLLVFLITSLLLIILLGFHMSRMNNHGNMTSSTDTYHRIMKFTFLSFLICAVYIIIALVQKYVIFLNSIWLLVAMNIFPVLHSVLLIYVAMKLRNQFFRIVYCRTE</sequence>
<evidence type="ECO:0000256" key="7">
    <source>
        <dbReference type="ARBA" id="ARBA00023040"/>
    </source>
</evidence>
<comment type="caution">
    <text evidence="14">The sequence shown here is derived from an EMBL/GenBank/DDBJ whole genome shotgun (WGS) entry which is preliminary data.</text>
</comment>
<evidence type="ECO:0000256" key="12">
    <source>
        <dbReference type="RuleBase" id="RU004424"/>
    </source>
</evidence>
<evidence type="ECO:0000256" key="11">
    <source>
        <dbReference type="RuleBase" id="RU004423"/>
    </source>
</evidence>
<evidence type="ECO:0000256" key="4">
    <source>
        <dbReference type="ARBA" id="ARBA00022606"/>
    </source>
</evidence>
<reference evidence="14" key="1">
    <citation type="thesis" date="2020" institute="ProQuest LLC" country="789 East Eisenhower Parkway, Ann Arbor, MI, USA">
        <title>Comparative Genomics and Chromosome Evolution.</title>
        <authorList>
            <person name="Mudd A.B."/>
        </authorList>
    </citation>
    <scope>NUCLEOTIDE SEQUENCE</scope>
    <source>
        <strain evidence="14">1538</strain>
        <tissue evidence="14">Blood</tissue>
    </source>
</reference>
<feature type="transmembrane region" description="Helical" evidence="13">
    <location>
        <begin position="102"/>
        <end position="118"/>
    </location>
</feature>
<evidence type="ECO:0000256" key="8">
    <source>
        <dbReference type="ARBA" id="ARBA00023136"/>
    </source>
</evidence>
<dbReference type="AlphaFoldDB" id="A0AAV3AFY5"/>
<comment type="similarity">
    <text evidence="2 11">Belongs to the G-protein coupled receptor T2R family.</text>
</comment>
<accession>A0AAV3AFY5</accession>
<keyword evidence="9 12" id="KW-0675">Receptor</keyword>
<feature type="transmembrane region" description="Helical" evidence="13">
    <location>
        <begin position="186"/>
        <end position="211"/>
    </location>
</feature>
<evidence type="ECO:0000313" key="15">
    <source>
        <dbReference type="Proteomes" id="UP001181693"/>
    </source>
</evidence>
<dbReference type="PANTHER" id="PTHR11394:SF160">
    <property type="entry name" value="TASTE RECEPTOR TYPE 2"/>
    <property type="match status" value="1"/>
</dbReference>
<proteinExistence type="inferred from homology"/>
<evidence type="ECO:0000256" key="5">
    <source>
        <dbReference type="ARBA" id="ARBA00022692"/>
    </source>
</evidence>
<dbReference type="PANTHER" id="PTHR11394">
    <property type="entry name" value="TASTE RECEPTOR TYPE 2"/>
    <property type="match status" value="1"/>
</dbReference>
<name>A0AAV3AFY5_PYXAD</name>
<feature type="transmembrane region" description="Helical" evidence="13">
    <location>
        <begin position="232"/>
        <end position="256"/>
    </location>
</feature>
<evidence type="ECO:0000256" key="13">
    <source>
        <dbReference type="SAM" id="Phobius"/>
    </source>
</evidence>
<evidence type="ECO:0000256" key="9">
    <source>
        <dbReference type="ARBA" id="ARBA00023170"/>
    </source>
</evidence>
<organism evidence="14 15">
    <name type="scientific">Pyxicephalus adspersus</name>
    <name type="common">African bullfrog</name>
    <dbReference type="NCBI Taxonomy" id="30357"/>
    <lineage>
        <taxon>Eukaryota</taxon>
        <taxon>Metazoa</taxon>
        <taxon>Chordata</taxon>
        <taxon>Craniata</taxon>
        <taxon>Vertebrata</taxon>
        <taxon>Euteleostomi</taxon>
        <taxon>Amphibia</taxon>
        <taxon>Batrachia</taxon>
        <taxon>Anura</taxon>
        <taxon>Neobatrachia</taxon>
        <taxon>Ranoidea</taxon>
        <taxon>Pyxicephalidae</taxon>
        <taxon>Pyxicephalinae</taxon>
        <taxon>Pyxicephalus</taxon>
    </lineage>
</organism>
<keyword evidence="4 12" id="KW-0716">Sensory transduction</keyword>
<keyword evidence="15" id="KW-1185">Reference proteome</keyword>
<keyword evidence="8 12" id="KW-0472">Membrane</keyword>
<keyword evidence="5 12" id="KW-0812">Transmembrane</keyword>
<dbReference type="EMBL" id="DYDO01000004">
    <property type="protein sequence ID" value="DBA25509.1"/>
    <property type="molecule type" value="Genomic_DNA"/>
</dbReference>
<evidence type="ECO:0000256" key="2">
    <source>
        <dbReference type="ARBA" id="ARBA00007376"/>
    </source>
</evidence>
<feature type="transmembrane region" description="Helical" evidence="13">
    <location>
        <begin position="64"/>
        <end position="82"/>
    </location>
</feature>
<dbReference type="GO" id="GO:0004930">
    <property type="term" value="F:G protein-coupled receptor activity"/>
    <property type="evidence" value="ECO:0007669"/>
    <property type="project" value="UniProtKB-KW"/>
</dbReference>
<evidence type="ECO:0000313" key="14">
    <source>
        <dbReference type="EMBL" id="DBA25509.1"/>
    </source>
</evidence>
<evidence type="ECO:0000256" key="6">
    <source>
        <dbReference type="ARBA" id="ARBA00022989"/>
    </source>
</evidence>
<dbReference type="GO" id="GO:0016020">
    <property type="term" value="C:membrane"/>
    <property type="evidence" value="ECO:0007669"/>
    <property type="project" value="UniProtKB-SubCell"/>
</dbReference>
<dbReference type="Pfam" id="PF05296">
    <property type="entry name" value="TAS2R"/>
    <property type="match status" value="1"/>
</dbReference>